<proteinExistence type="predicted"/>
<feature type="transmembrane region" description="Helical" evidence="2">
    <location>
        <begin position="231"/>
        <end position="250"/>
    </location>
</feature>
<feature type="region of interest" description="Disordered" evidence="1">
    <location>
        <begin position="1"/>
        <end position="27"/>
    </location>
</feature>
<feature type="transmembrane region" description="Helical" evidence="2">
    <location>
        <begin position="866"/>
        <end position="887"/>
    </location>
</feature>
<keyword evidence="2" id="KW-0472">Membrane</keyword>
<feature type="transmembrane region" description="Helical" evidence="2">
    <location>
        <begin position="561"/>
        <end position="583"/>
    </location>
</feature>
<keyword evidence="5" id="KW-1185">Reference proteome</keyword>
<feature type="transmembrane region" description="Helical" evidence="2">
    <location>
        <begin position="779"/>
        <end position="802"/>
    </location>
</feature>
<feature type="domain" description="Anoctamin transmembrane" evidence="3">
    <location>
        <begin position="446"/>
        <end position="870"/>
    </location>
</feature>
<feature type="transmembrane region" description="Helical" evidence="2">
    <location>
        <begin position="519"/>
        <end position="540"/>
    </location>
</feature>
<reference evidence="4" key="1">
    <citation type="submission" date="2021-02" db="EMBL/GenBank/DDBJ databases">
        <authorList>
            <person name="Dougan E. K."/>
            <person name="Rhodes N."/>
            <person name="Thang M."/>
            <person name="Chan C."/>
        </authorList>
    </citation>
    <scope>NUCLEOTIDE SEQUENCE</scope>
</reference>
<dbReference type="Pfam" id="PF04547">
    <property type="entry name" value="Anoctamin"/>
    <property type="match status" value="1"/>
</dbReference>
<organism evidence="4 5">
    <name type="scientific">Symbiodinium natans</name>
    <dbReference type="NCBI Taxonomy" id="878477"/>
    <lineage>
        <taxon>Eukaryota</taxon>
        <taxon>Sar</taxon>
        <taxon>Alveolata</taxon>
        <taxon>Dinophyceae</taxon>
        <taxon>Suessiales</taxon>
        <taxon>Symbiodiniaceae</taxon>
        <taxon>Symbiodinium</taxon>
    </lineage>
</organism>
<keyword evidence="2" id="KW-0812">Transmembrane</keyword>
<evidence type="ECO:0000313" key="4">
    <source>
        <dbReference type="EMBL" id="CAE7039163.1"/>
    </source>
</evidence>
<evidence type="ECO:0000256" key="1">
    <source>
        <dbReference type="SAM" id="MobiDB-lite"/>
    </source>
</evidence>
<evidence type="ECO:0000259" key="3">
    <source>
        <dbReference type="Pfam" id="PF04547"/>
    </source>
</evidence>
<dbReference type="AlphaFoldDB" id="A0A812IKW9"/>
<feature type="compositionally biased region" description="Basic and acidic residues" evidence="1">
    <location>
        <begin position="1"/>
        <end position="10"/>
    </location>
</feature>
<dbReference type="Proteomes" id="UP000604046">
    <property type="component" value="Unassembled WGS sequence"/>
</dbReference>
<comment type="caution">
    <text evidence="4">The sequence shown here is derived from an EMBL/GenBank/DDBJ whole genome shotgun (WGS) entry which is preliminary data.</text>
</comment>
<evidence type="ECO:0000256" key="2">
    <source>
        <dbReference type="SAM" id="Phobius"/>
    </source>
</evidence>
<sequence>MSPEPKELKKLQPVTRQAGTKGSHGSRKINKHWAWARKVRVSAIQRKVAYLALKARWKWNEVEKICQRLTEEWKQPPLLALLLPTAASDEALMALDSLSERGVLIEAFAETLYCGQEVCLWILRWAGENPTNDPPAITLELFASMVTAATAKLHPPDSGPFLWPLHDKDIASAIALCEYAGNDAPWWRKVLWALRIIQPPGGTVLEECLLDHYGREVGYVFAWTNVFARSLWVLTAVCLAFWICGARPQMGGYEGVLWYILQFLILCWAICLSAVAGSRRSVLRSGGIHGNATNRVVGCTPDSNMPATNEAPESNMPATNEASSSVPAQALAEEGNYDGRVADEQSQTQPFQPSRARTSPLEDISGHAIDSSLHLRKVSKTMHDLSDRSSTKDMHSPARLLEGVEEVPQEKRREMGEKLQRALLKAKFIGWESKQMAVRRHNPDYTQRRWPKAWAVFSGFVTVVVMFAFLAAAFIVLAFFLNMKSHLIYDWGDCLRENCNNPLHKHGIKGLLADISVDISLALLFVVLLGEACKAVAAALAKLWNFKYMRRRQYVQAMLSLFIEVLAKVGVFSLLAFIFLPSWHPDPVSTELPDAREACKDFPDYQICASMTGCDSRDDPLCCSGTLLCAKSFLSFDNRRLLFEQWLLGPFIVCPFVDMIPAVLAPLIAKRLNNWADQQDKSQERRSGICGRIRRCLARWCCLCCGVPLTRLLSLIFVLDAEVTGLRYLCCGRTFATTELDVSDADDDCCERCLDGPLEQVVLREFDALDELKDIKLNFLFVALFAPVLPWGIIPTLLARLLEVRCKIPKLFLVRRRSFPRDAQLLHSTQESFTDVVTSFAVFWYLGLSLVTYNTELYAWSEVELLLIWLGLGFAGSVLVSLAVRFLQKYVEKRASAAG</sequence>
<protein>
    <recommendedName>
        <fullName evidence="3">Anoctamin transmembrane domain-containing protein</fullName>
    </recommendedName>
</protein>
<dbReference type="EMBL" id="CAJNDS010000290">
    <property type="protein sequence ID" value="CAE7039163.1"/>
    <property type="molecule type" value="Genomic_DNA"/>
</dbReference>
<evidence type="ECO:0000313" key="5">
    <source>
        <dbReference type="Proteomes" id="UP000604046"/>
    </source>
</evidence>
<gene>
    <name evidence="4" type="ORF">SNAT2548_LOCUS4659</name>
</gene>
<feature type="transmembrane region" description="Helical" evidence="2">
    <location>
        <begin position="696"/>
        <end position="719"/>
    </location>
</feature>
<keyword evidence="2" id="KW-1133">Transmembrane helix</keyword>
<dbReference type="InterPro" id="IPR049452">
    <property type="entry name" value="Anoctamin_TM"/>
</dbReference>
<feature type="compositionally biased region" description="Polar residues" evidence="1">
    <location>
        <begin position="316"/>
        <end position="326"/>
    </location>
</feature>
<accession>A0A812IKW9</accession>
<name>A0A812IKW9_9DINO</name>
<feature type="transmembrane region" description="Helical" evidence="2">
    <location>
        <begin position="454"/>
        <end position="481"/>
    </location>
</feature>
<feature type="transmembrane region" description="Helical" evidence="2">
    <location>
        <begin position="256"/>
        <end position="276"/>
    </location>
</feature>
<feature type="region of interest" description="Disordered" evidence="1">
    <location>
        <begin position="298"/>
        <end position="326"/>
    </location>
</feature>
<dbReference type="OrthoDB" id="421747at2759"/>
<feature type="transmembrane region" description="Helical" evidence="2">
    <location>
        <begin position="646"/>
        <end position="669"/>
    </location>
</feature>